<evidence type="ECO:0000256" key="2">
    <source>
        <dbReference type="ARBA" id="ARBA00022527"/>
    </source>
</evidence>
<dbReference type="InterPro" id="IPR011009">
    <property type="entry name" value="Kinase-like_dom_sf"/>
</dbReference>
<evidence type="ECO:0000256" key="11">
    <source>
        <dbReference type="ARBA" id="ARBA00047558"/>
    </source>
</evidence>
<evidence type="ECO:0000256" key="13">
    <source>
        <dbReference type="PROSITE-ProRule" id="PRU00076"/>
    </source>
</evidence>
<dbReference type="InterPro" id="IPR049883">
    <property type="entry name" value="NOTCH1_EGF-like"/>
</dbReference>
<gene>
    <name evidence="19" type="ORF">RD792_013923</name>
</gene>
<dbReference type="Gene3D" id="1.10.510.10">
    <property type="entry name" value="Transferase(Phosphotransferase) domain 1"/>
    <property type="match status" value="1"/>
</dbReference>
<dbReference type="Proteomes" id="UP001291926">
    <property type="component" value="Unassembled WGS sequence"/>
</dbReference>
<evidence type="ECO:0000313" key="20">
    <source>
        <dbReference type="Proteomes" id="UP001291926"/>
    </source>
</evidence>
<keyword evidence="4" id="KW-0808">Transferase</keyword>
<evidence type="ECO:0000259" key="17">
    <source>
        <dbReference type="PROSITE" id="PS50011"/>
    </source>
</evidence>
<dbReference type="PROSITE" id="PS50026">
    <property type="entry name" value="EGF_3"/>
    <property type="match status" value="1"/>
</dbReference>
<evidence type="ECO:0000256" key="8">
    <source>
        <dbReference type="ARBA" id="ARBA00022840"/>
    </source>
</evidence>
<keyword evidence="9" id="KW-1015">Disulfide bond</keyword>
<dbReference type="SMART" id="SM00220">
    <property type="entry name" value="S_TKc"/>
    <property type="match status" value="1"/>
</dbReference>
<dbReference type="Pfam" id="PF07645">
    <property type="entry name" value="EGF_CA"/>
    <property type="match status" value="1"/>
</dbReference>
<evidence type="ECO:0000256" key="16">
    <source>
        <dbReference type="SAM" id="SignalP"/>
    </source>
</evidence>
<proteinExistence type="predicted"/>
<keyword evidence="15" id="KW-1133">Transmembrane helix</keyword>
<dbReference type="InterPro" id="IPR025287">
    <property type="entry name" value="WAK_GUB"/>
</dbReference>
<dbReference type="InterPro" id="IPR018097">
    <property type="entry name" value="EGF_Ca-bd_CS"/>
</dbReference>
<evidence type="ECO:0000256" key="10">
    <source>
        <dbReference type="ARBA" id="ARBA00023180"/>
    </source>
</evidence>
<dbReference type="InterPro" id="IPR001881">
    <property type="entry name" value="EGF-like_Ca-bd_dom"/>
</dbReference>
<dbReference type="InterPro" id="IPR045274">
    <property type="entry name" value="WAK-like"/>
</dbReference>
<keyword evidence="6 14" id="KW-0547">Nucleotide-binding</keyword>
<feature type="chain" id="PRO_5047402864" evidence="16">
    <location>
        <begin position="21"/>
        <end position="724"/>
    </location>
</feature>
<dbReference type="SUPFAM" id="SSF57196">
    <property type="entry name" value="EGF/Laminin"/>
    <property type="match status" value="1"/>
</dbReference>
<keyword evidence="7" id="KW-0418">Kinase</keyword>
<accession>A0ABR0CQ96</accession>
<keyword evidence="15" id="KW-0812">Transmembrane</keyword>
<evidence type="ECO:0000256" key="7">
    <source>
        <dbReference type="ARBA" id="ARBA00022777"/>
    </source>
</evidence>
<dbReference type="Gene3D" id="2.10.25.10">
    <property type="entry name" value="Laminin"/>
    <property type="match status" value="2"/>
</dbReference>
<comment type="caution">
    <text evidence="19">The sequence shown here is derived from an EMBL/GenBank/DDBJ whole genome shotgun (WGS) entry which is preliminary data.</text>
</comment>
<dbReference type="Pfam" id="PF00069">
    <property type="entry name" value="Pkinase"/>
    <property type="match status" value="1"/>
</dbReference>
<dbReference type="PROSITE" id="PS00107">
    <property type="entry name" value="PROTEIN_KINASE_ATP"/>
    <property type="match status" value="1"/>
</dbReference>
<feature type="binding site" evidence="14">
    <location>
        <position position="439"/>
    </location>
    <ligand>
        <name>ATP</name>
        <dbReference type="ChEBI" id="CHEBI:30616"/>
    </ligand>
</feature>
<dbReference type="PROSITE" id="PS01186">
    <property type="entry name" value="EGF_2"/>
    <property type="match status" value="1"/>
</dbReference>
<keyword evidence="15" id="KW-0472">Membrane</keyword>
<evidence type="ECO:0000256" key="9">
    <source>
        <dbReference type="ARBA" id="ARBA00023157"/>
    </source>
</evidence>
<dbReference type="SMART" id="SM00181">
    <property type="entry name" value="EGF"/>
    <property type="match status" value="2"/>
</dbReference>
<evidence type="ECO:0000256" key="6">
    <source>
        <dbReference type="ARBA" id="ARBA00022741"/>
    </source>
</evidence>
<dbReference type="InterPro" id="IPR017441">
    <property type="entry name" value="Protein_kinase_ATP_BS"/>
</dbReference>
<dbReference type="PROSITE" id="PS50011">
    <property type="entry name" value="PROTEIN_KINASE_DOM"/>
    <property type="match status" value="1"/>
</dbReference>
<keyword evidence="8 14" id="KW-0067">ATP-binding</keyword>
<keyword evidence="3 13" id="KW-0245">EGF-like domain</keyword>
<evidence type="ECO:0000256" key="5">
    <source>
        <dbReference type="ARBA" id="ARBA00022729"/>
    </source>
</evidence>
<evidence type="ECO:0000256" key="4">
    <source>
        <dbReference type="ARBA" id="ARBA00022679"/>
    </source>
</evidence>
<feature type="domain" description="Protein kinase" evidence="17">
    <location>
        <begin position="410"/>
        <end position="692"/>
    </location>
</feature>
<reference evidence="19 20" key="1">
    <citation type="journal article" date="2023" name="bioRxiv">
        <title>Genome report: Whole genome sequence and annotation of Penstemon davidsonii.</title>
        <authorList>
            <person name="Ostevik K.L."/>
            <person name="Alabady M."/>
            <person name="Zhang M."/>
            <person name="Rausher M.D."/>
        </authorList>
    </citation>
    <scope>NUCLEOTIDE SEQUENCE [LARGE SCALE GENOMIC DNA]</scope>
    <source>
        <strain evidence="19">DNT005</strain>
        <tissue evidence="19">Whole leaf</tissue>
    </source>
</reference>
<dbReference type="Gene3D" id="3.30.200.20">
    <property type="entry name" value="Phosphorylase Kinase, domain 1"/>
    <property type="match status" value="1"/>
</dbReference>
<dbReference type="EMBL" id="JAYDYQ010002687">
    <property type="protein sequence ID" value="KAK4478448.1"/>
    <property type="molecule type" value="Genomic_DNA"/>
</dbReference>
<dbReference type="PANTHER" id="PTHR27005:SF283">
    <property type="entry name" value="OS02G0633066 PROTEIN"/>
    <property type="match status" value="1"/>
</dbReference>
<dbReference type="InterPro" id="IPR000152">
    <property type="entry name" value="EGF-type_Asp/Asn_hydroxyl_site"/>
</dbReference>
<comment type="caution">
    <text evidence="13">Lacks conserved residue(s) required for the propagation of feature annotation.</text>
</comment>
<dbReference type="CDD" id="cd14066">
    <property type="entry name" value="STKc_IRAK"/>
    <property type="match status" value="1"/>
</dbReference>
<evidence type="ECO:0000259" key="18">
    <source>
        <dbReference type="PROSITE" id="PS50026"/>
    </source>
</evidence>
<feature type="domain" description="EGF-like" evidence="18">
    <location>
        <begin position="290"/>
        <end position="328"/>
    </location>
</feature>
<sequence>MSPNPACFYLFLWLLSLALAIPTSIVKPNCKSKCGNLTVPYPFGIGTDCSIDPWFDINCNTSFNPPKSFISEINFEIFDILDYTLRVKNNVSAACYNQTGDLKSSEDVGIDLTTSPFTISDTNKFTVVGCDDFGTIFEDADPGFNNGCYALCSSIEEVTEGECSDTGCCQNDIPKGLQSFSESVSSGYRDMNVTSFNPCAYAFLGDPNSFRFSVSDLSDPTFQERTAQNVPLVLEWAIGTLNCSEATKSHDFACFENSVCVDSETGLGGYRCTCLKGYEGNPYLSPGCTDINECESNPCDEHGICTNTHGSFNCSCKTGYRGDGRGCAENSQFPVIKFSLAISSGILVMIIAAMVLYFSIKKHTLKKLREKFFQLNGGLLLKQRLSSKESNMNSTKIFSAEELVKATNKYSDDRILGRGGYGIVYKGILHDHQVVAIKKSRIMDHSQIEQFINEVIILTQVNHRNVVKLLGCCLETEVPMLVYEYVSNDTLFYHIHNKGGVPLFSWDNRLRIATEAAGALSYLHSAAGMTIIHRDVKSPNILLDEYYTAKISDFGASRLVPIDQTQISTLVQGTLGYLDPEYFQTSQLTEKSDVYSFGVVLAELMTGRKPLSNTEIEEEKILATYFVMSLKENRLFKILDPRVLREGSLEQISCIAELVKRCLRLHGEERPTMKEVTIELERLRKWSKYPWTEQEVQEDVSGLMSEQPSDLYSVTINPDLSTEE</sequence>
<evidence type="ECO:0000256" key="12">
    <source>
        <dbReference type="ARBA" id="ARBA00047951"/>
    </source>
</evidence>
<feature type="transmembrane region" description="Helical" evidence="15">
    <location>
        <begin position="338"/>
        <end position="360"/>
    </location>
</feature>
<dbReference type="PROSITE" id="PS00010">
    <property type="entry name" value="ASX_HYDROXYL"/>
    <property type="match status" value="1"/>
</dbReference>
<organism evidence="19 20">
    <name type="scientific">Penstemon davidsonii</name>
    <dbReference type="NCBI Taxonomy" id="160366"/>
    <lineage>
        <taxon>Eukaryota</taxon>
        <taxon>Viridiplantae</taxon>
        <taxon>Streptophyta</taxon>
        <taxon>Embryophyta</taxon>
        <taxon>Tracheophyta</taxon>
        <taxon>Spermatophyta</taxon>
        <taxon>Magnoliopsida</taxon>
        <taxon>eudicotyledons</taxon>
        <taxon>Gunneridae</taxon>
        <taxon>Pentapetalae</taxon>
        <taxon>asterids</taxon>
        <taxon>lamiids</taxon>
        <taxon>Lamiales</taxon>
        <taxon>Plantaginaceae</taxon>
        <taxon>Cheloneae</taxon>
        <taxon>Penstemon</taxon>
    </lineage>
</organism>
<dbReference type="InterPro" id="IPR000742">
    <property type="entry name" value="EGF"/>
</dbReference>
<dbReference type="SUPFAM" id="SSF56112">
    <property type="entry name" value="Protein kinase-like (PK-like)"/>
    <property type="match status" value="1"/>
</dbReference>
<evidence type="ECO:0000256" key="1">
    <source>
        <dbReference type="ARBA" id="ARBA00004479"/>
    </source>
</evidence>
<comment type="catalytic activity">
    <reaction evidence="12">
        <text>L-threonyl-[protein] + ATP = O-phospho-L-threonyl-[protein] + ADP + H(+)</text>
        <dbReference type="Rhea" id="RHEA:46608"/>
        <dbReference type="Rhea" id="RHEA-COMP:11060"/>
        <dbReference type="Rhea" id="RHEA-COMP:11605"/>
        <dbReference type="ChEBI" id="CHEBI:15378"/>
        <dbReference type="ChEBI" id="CHEBI:30013"/>
        <dbReference type="ChEBI" id="CHEBI:30616"/>
        <dbReference type="ChEBI" id="CHEBI:61977"/>
        <dbReference type="ChEBI" id="CHEBI:456216"/>
    </reaction>
</comment>
<keyword evidence="20" id="KW-1185">Reference proteome</keyword>
<keyword evidence="5 16" id="KW-0732">Signal</keyword>
<dbReference type="CDD" id="cd00054">
    <property type="entry name" value="EGF_CA"/>
    <property type="match status" value="2"/>
</dbReference>
<dbReference type="InterPro" id="IPR008271">
    <property type="entry name" value="Ser/Thr_kinase_AS"/>
</dbReference>
<evidence type="ECO:0000313" key="19">
    <source>
        <dbReference type="EMBL" id="KAK4478448.1"/>
    </source>
</evidence>
<dbReference type="Pfam" id="PF13947">
    <property type="entry name" value="GUB_WAK_bind"/>
    <property type="match status" value="1"/>
</dbReference>
<dbReference type="PANTHER" id="PTHR27005">
    <property type="entry name" value="WALL-ASSOCIATED RECEPTOR KINASE-LIKE 21"/>
    <property type="match status" value="1"/>
</dbReference>
<dbReference type="InterPro" id="IPR000719">
    <property type="entry name" value="Prot_kinase_dom"/>
</dbReference>
<evidence type="ECO:0000256" key="14">
    <source>
        <dbReference type="PROSITE-ProRule" id="PRU10141"/>
    </source>
</evidence>
<evidence type="ECO:0000256" key="15">
    <source>
        <dbReference type="SAM" id="Phobius"/>
    </source>
</evidence>
<protein>
    <submittedName>
        <fullName evidence="19">Uncharacterized protein</fullName>
    </submittedName>
</protein>
<comment type="subcellular location">
    <subcellularLocation>
        <location evidence="1">Membrane</location>
        <topology evidence="1">Single-pass type I membrane protein</topology>
    </subcellularLocation>
</comment>
<keyword evidence="2" id="KW-0723">Serine/threonine-protein kinase</keyword>
<comment type="catalytic activity">
    <reaction evidence="11">
        <text>L-seryl-[protein] + ATP = O-phospho-L-seryl-[protein] + ADP + H(+)</text>
        <dbReference type="Rhea" id="RHEA:17989"/>
        <dbReference type="Rhea" id="RHEA-COMP:9863"/>
        <dbReference type="Rhea" id="RHEA-COMP:11604"/>
        <dbReference type="ChEBI" id="CHEBI:15378"/>
        <dbReference type="ChEBI" id="CHEBI:29999"/>
        <dbReference type="ChEBI" id="CHEBI:30616"/>
        <dbReference type="ChEBI" id="CHEBI:83421"/>
        <dbReference type="ChEBI" id="CHEBI:456216"/>
    </reaction>
</comment>
<dbReference type="PROSITE" id="PS00108">
    <property type="entry name" value="PROTEIN_KINASE_ST"/>
    <property type="match status" value="1"/>
</dbReference>
<keyword evidence="10" id="KW-0325">Glycoprotein</keyword>
<dbReference type="PROSITE" id="PS01187">
    <property type="entry name" value="EGF_CA"/>
    <property type="match status" value="1"/>
</dbReference>
<name>A0ABR0CQ96_9LAMI</name>
<dbReference type="SMART" id="SM00179">
    <property type="entry name" value="EGF_CA"/>
    <property type="match status" value="2"/>
</dbReference>
<feature type="signal peptide" evidence="16">
    <location>
        <begin position="1"/>
        <end position="20"/>
    </location>
</feature>
<evidence type="ECO:0000256" key="3">
    <source>
        <dbReference type="ARBA" id="ARBA00022536"/>
    </source>
</evidence>